<dbReference type="Proteomes" id="UP000032417">
    <property type="component" value="Chromosome 1"/>
</dbReference>
<dbReference type="HOGENOM" id="CLU_1785127_0_0_10"/>
<protein>
    <submittedName>
        <fullName evidence="3">Putative secreted protein</fullName>
    </submittedName>
</protein>
<dbReference type="OrthoDB" id="1099038at2"/>
<dbReference type="KEGG" id="pbt:ING2E5B_0817"/>
<sequence>MRKVALILFVGIFILSSNIFAQNNNDSTKRVERRQRVENRWTPEKRAEIMAEQLKLSETEKAQVKALLEKNEKERLAQVIEQRAKRENLKKERDARRAEMQELREQAIKANEAELEKIIGKEKVDQWKKYRDENRTFRRESGRRR</sequence>
<organism evidence="3 4">
    <name type="scientific">Fermentimonas caenicola</name>
    <dbReference type="NCBI Taxonomy" id="1562970"/>
    <lineage>
        <taxon>Bacteria</taxon>
        <taxon>Pseudomonadati</taxon>
        <taxon>Bacteroidota</taxon>
        <taxon>Bacteroidia</taxon>
        <taxon>Bacteroidales</taxon>
        <taxon>Dysgonomonadaceae</taxon>
        <taxon>Fermentimonas</taxon>
    </lineage>
</organism>
<keyword evidence="2" id="KW-0732">Signal</keyword>
<evidence type="ECO:0000256" key="2">
    <source>
        <dbReference type="SAM" id="SignalP"/>
    </source>
</evidence>
<evidence type="ECO:0000256" key="1">
    <source>
        <dbReference type="SAM" id="Coils"/>
    </source>
</evidence>
<feature type="signal peptide" evidence="2">
    <location>
        <begin position="1"/>
        <end position="21"/>
    </location>
</feature>
<feature type="chain" id="PRO_5030002980" evidence="2">
    <location>
        <begin position="22"/>
        <end position="145"/>
    </location>
</feature>
<gene>
    <name evidence="3" type="ORF">ING2E5B_0817</name>
</gene>
<evidence type="ECO:0000313" key="3">
    <source>
        <dbReference type="EMBL" id="CEA15581.1"/>
    </source>
</evidence>
<evidence type="ECO:0000313" key="4">
    <source>
        <dbReference type="Proteomes" id="UP000032417"/>
    </source>
</evidence>
<dbReference type="AlphaFoldDB" id="A0A098BZH8"/>
<name>A0A098BZH8_9BACT</name>
<keyword evidence="4" id="KW-1185">Reference proteome</keyword>
<feature type="coiled-coil region" evidence="1">
    <location>
        <begin position="54"/>
        <end position="116"/>
    </location>
</feature>
<reference evidence="3 4" key="1">
    <citation type="submission" date="2014-08" db="EMBL/GenBank/DDBJ databases">
        <authorList>
            <person name="Wibberg D."/>
        </authorList>
    </citation>
    <scope>NUCLEOTIDE SEQUENCE [LARGE SCALE GENOMIC DNA]</scope>
    <source>
        <strain evidence="4">ING2-E5B</strain>
    </source>
</reference>
<proteinExistence type="predicted"/>
<keyword evidence="1" id="KW-0175">Coiled coil</keyword>
<accession>A0A098BZH8</accession>
<dbReference type="EMBL" id="LN515532">
    <property type="protein sequence ID" value="CEA15581.1"/>
    <property type="molecule type" value="Genomic_DNA"/>
</dbReference>